<dbReference type="InterPro" id="IPR038718">
    <property type="entry name" value="SNF2-like_sf"/>
</dbReference>
<dbReference type="Pfam" id="PF00271">
    <property type="entry name" value="Helicase_C"/>
    <property type="match status" value="1"/>
</dbReference>
<dbReference type="EMBL" id="MCGE01000003">
    <property type="protein sequence ID" value="ORZ23098.1"/>
    <property type="molecule type" value="Genomic_DNA"/>
</dbReference>
<comment type="subcellular location">
    <subcellularLocation>
        <location evidence="1">Nucleus</location>
    </subcellularLocation>
</comment>
<feature type="region of interest" description="Disordered" evidence="7">
    <location>
        <begin position="116"/>
        <end position="158"/>
    </location>
</feature>
<feature type="region of interest" description="Disordered" evidence="7">
    <location>
        <begin position="1556"/>
        <end position="1624"/>
    </location>
</feature>
<feature type="compositionally biased region" description="Polar residues" evidence="7">
    <location>
        <begin position="1401"/>
        <end position="1444"/>
    </location>
</feature>
<evidence type="ECO:0000313" key="10">
    <source>
        <dbReference type="EMBL" id="ORZ23098.1"/>
    </source>
</evidence>
<dbReference type="GO" id="GO:0005634">
    <property type="term" value="C:nucleus"/>
    <property type="evidence" value="ECO:0007669"/>
    <property type="project" value="UniProtKB-SubCell"/>
</dbReference>
<evidence type="ECO:0000259" key="8">
    <source>
        <dbReference type="PROSITE" id="PS51192"/>
    </source>
</evidence>
<keyword evidence="4" id="KW-0378">Hydrolase</keyword>
<dbReference type="GO" id="GO:0000785">
    <property type="term" value="C:chromatin"/>
    <property type="evidence" value="ECO:0007669"/>
    <property type="project" value="TreeGrafter"/>
</dbReference>
<accession>A0A1X2IVL9</accession>
<reference evidence="10 11" key="1">
    <citation type="submission" date="2016-07" db="EMBL/GenBank/DDBJ databases">
        <title>Pervasive Adenine N6-methylation of Active Genes in Fungi.</title>
        <authorList>
            <consortium name="DOE Joint Genome Institute"/>
            <person name="Mondo S.J."/>
            <person name="Dannebaum R.O."/>
            <person name="Kuo R.C."/>
            <person name="Labutti K."/>
            <person name="Haridas S."/>
            <person name="Kuo A."/>
            <person name="Salamov A."/>
            <person name="Ahrendt S.R."/>
            <person name="Lipzen A."/>
            <person name="Sullivan W."/>
            <person name="Andreopoulos W.B."/>
            <person name="Clum A."/>
            <person name="Lindquist E."/>
            <person name="Daum C."/>
            <person name="Ramamoorthy G.K."/>
            <person name="Gryganskyi A."/>
            <person name="Culley D."/>
            <person name="Magnuson J.K."/>
            <person name="James T.Y."/>
            <person name="O'Malley M.A."/>
            <person name="Stajich J.E."/>
            <person name="Spatafora J.W."/>
            <person name="Visel A."/>
            <person name="Grigoriev I.V."/>
        </authorList>
    </citation>
    <scope>NUCLEOTIDE SEQUENCE [LARGE SCALE GENOMIC DNA]</scope>
    <source>
        <strain evidence="10 11">NRRL 1336</strain>
    </source>
</reference>
<feature type="domain" description="Helicase ATP-binding" evidence="8">
    <location>
        <begin position="725"/>
        <end position="897"/>
    </location>
</feature>
<dbReference type="GO" id="GO:0003682">
    <property type="term" value="F:chromatin binding"/>
    <property type="evidence" value="ECO:0007669"/>
    <property type="project" value="TreeGrafter"/>
</dbReference>
<dbReference type="SMART" id="SM00490">
    <property type="entry name" value="HELICc"/>
    <property type="match status" value="1"/>
</dbReference>
<evidence type="ECO:0000256" key="1">
    <source>
        <dbReference type="ARBA" id="ARBA00004123"/>
    </source>
</evidence>
<feature type="compositionally biased region" description="Polar residues" evidence="7">
    <location>
        <begin position="1486"/>
        <end position="1497"/>
    </location>
</feature>
<evidence type="ECO:0000313" key="11">
    <source>
        <dbReference type="Proteomes" id="UP000193560"/>
    </source>
</evidence>
<protein>
    <recommendedName>
        <fullName evidence="12">SNF2 family N-terminal domain-domain-containing protein</fullName>
    </recommendedName>
</protein>
<evidence type="ECO:0000256" key="6">
    <source>
        <dbReference type="ARBA" id="ARBA00023242"/>
    </source>
</evidence>
<feature type="compositionally biased region" description="Polar residues" evidence="7">
    <location>
        <begin position="1556"/>
        <end position="1567"/>
    </location>
</feature>
<evidence type="ECO:0000259" key="9">
    <source>
        <dbReference type="PROSITE" id="PS51194"/>
    </source>
</evidence>
<evidence type="ECO:0000256" key="4">
    <source>
        <dbReference type="ARBA" id="ARBA00022801"/>
    </source>
</evidence>
<evidence type="ECO:0000256" key="5">
    <source>
        <dbReference type="ARBA" id="ARBA00022840"/>
    </source>
</evidence>
<feature type="region of interest" description="Disordered" evidence="7">
    <location>
        <begin position="1468"/>
        <end position="1518"/>
    </location>
</feature>
<name>A0A1X2IVL9_9FUNG</name>
<dbReference type="PROSITE" id="PS51194">
    <property type="entry name" value="HELICASE_CTER"/>
    <property type="match status" value="1"/>
</dbReference>
<dbReference type="InterPro" id="IPR016197">
    <property type="entry name" value="Chromo-like_dom_sf"/>
</dbReference>
<keyword evidence="5" id="KW-0067">ATP-binding</keyword>
<feature type="compositionally biased region" description="Low complexity" evidence="7">
    <location>
        <begin position="1498"/>
        <end position="1515"/>
    </location>
</feature>
<gene>
    <name evidence="10" type="ORF">BCR42DRAFT_487120</name>
</gene>
<dbReference type="CDD" id="cd18793">
    <property type="entry name" value="SF2_C_SNF"/>
    <property type="match status" value="1"/>
</dbReference>
<dbReference type="PROSITE" id="PS51192">
    <property type="entry name" value="HELICASE_ATP_BIND_1"/>
    <property type="match status" value="1"/>
</dbReference>
<dbReference type="Pfam" id="PF00176">
    <property type="entry name" value="SNF2-rel_dom"/>
    <property type="match status" value="1"/>
</dbReference>
<dbReference type="GO" id="GO:0016887">
    <property type="term" value="F:ATP hydrolysis activity"/>
    <property type="evidence" value="ECO:0007669"/>
    <property type="project" value="TreeGrafter"/>
</dbReference>
<dbReference type="Proteomes" id="UP000193560">
    <property type="component" value="Unassembled WGS sequence"/>
</dbReference>
<evidence type="ECO:0000256" key="7">
    <source>
        <dbReference type="SAM" id="MobiDB-lite"/>
    </source>
</evidence>
<feature type="region of interest" description="Disordered" evidence="7">
    <location>
        <begin position="1638"/>
        <end position="1714"/>
    </location>
</feature>
<dbReference type="PANTHER" id="PTHR45623">
    <property type="entry name" value="CHROMODOMAIN-HELICASE-DNA-BINDING PROTEIN 3-RELATED-RELATED"/>
    <property type="match status" value="1"/>
</dbReference>
<feature type="compositionally biased region" description="Polar residues" evidence="7">
    <location>
        <begin position="1346"/>
        <end position="1357"/>
    </location>
</feature>
<dbReference type="InterPro" id="IPR000953">
    <property type="entry name" value="Chromo/chromo_shadow_dom"/>
</dbReference>
<feature type="compositionally biased region" description="Low complexity" evidence="7">
    <location>
        <begin position="1690"/>
        <end position="1714"/>
    </location>
</feature>
<dbReference type="Gene3D" id="2.40.50.40">
    <property type="match status" value="1"/>
</dbReference>
<feature type="domain" description="Helicase C-terminal" evidence="9">
    <location>
        <begin position="1043"/>
        <end position="1198"/>
    </location>
</feature>
<feature type="compositionally biased region" description="Polar residues" evidence="7">
    <location>
        <begin position="1604"/>
        <end position="1624"/>
    </location>
</feature>
<proteinExistence type="predicted"/>
<dbReference type="InterPro" id="IPR014001">
    <property type="entry name" value="Helicase_ATP-bd"/>
</dbReference>
<dbReference type="PANTHER" id="PTHR45623:SF17">
    <property type="entry name" value="CHROMODOMAIN-HELICASE-DNA-BINDING PROTEIN 3-RELATED"/>
    <property type="match status" value="1"/>
</dbReference>
<dbReference type="SMART" id="SM00487">
    <property type="entry name" value="DEXDc"/>
    <property type="match status" value="1"/>
</dbReference>
<feature type="compositionally biased region" description="Pro residues" evidence="7">
    <location>
        <begin position="1576"/>
        <end position="1593"/>
    </location>
</feature>
<dbReference type="Gene3D" id="3.40.50.300">
    <property type="entry name" value="P-loop containing nucleotide triphosphate hydrolases"/>
    <property type="match status" value="1"/>
</dbReference>
<feature type="compositionally biased region" description="Polar residues" evidence="7">
    <location>
        <begin position="1638"/>
        <end position="1654"/>
    </location>
</feature>
<dbReference type="Gene3D" id="3.40.50.10810">
    <property type="entry name" value="Tandem AAA-ATPase domain"/>
    <property type="match status" value="1"/>
</dbReference>
<feature type="region of interest" description="Disordered" evidence="7">
    <location>
        <begin position="1312"/>
        <end position="1447"/>
    </location>
</feature>
<organism evidence="10 11">
    <name type="scientific">Absidia repens</name>
    <dbReference type="NCBI Taxonomy" id="90262"/>
    <lineage>
        <taxon>Eukaryota</taxon>
        <taxon>Fungi</taxon>
        <taxon>Fungi incertae sedis</taxon>
        <taxon>Mucoromycota</taxon>
        <taxon>Mucoromycotina</taxon>
        <taxon>Mucoromycetes</taxon>
        <taxon>Mucorales</taxon>
        <taxon>Cunninghamellaceae</taxon>
        <taxon>Absidia</taxon>
    </lineage>
</organism>
<dbReference type="SUPFAM" id="SSF54160">
    <property type="entry name" value="Chromo domain-like"/>
    <property type="match status" value="1"/>
</dbReference>
<dbReference type="STRING" id="90262.A0A1X2IVL9"/>
<dbReference type="InterPro" id="IPR000330">
    <property type="entry name" value="SNF2_N"/>
</dbReference>
<feature type="compositionally biased region" description="Acidic residues" evidence="7">
    <location>
        <begin position="1358"/>
        <end position="1386"/>
    </location>
</feature>
<feature type="compositionally biased region" description="Polar residues" evidence="7">
    <location>
        <begin position="1670"/>
        <end position="1686"/>
    </location>
</feature>
<dbReference type="GO" id="GO:0003677">
    <property type="term" value="F:DNA binding"/>
    <property type="evidence" value="ECO:0007669"/>
    <property type="project" value="TreeGrafter"/>
</dbReference>
<dbReference type="GO" id="GO:0140658">
    <property type="term" value="F:ATP-dependent chromatin remodeler activity"/>
    <property type="evidence" value="ECO:0007669"/>
    <property type="project" value="TreeGrafter"/>
</dbReference>
<evidence type="ECO:0000256" key="3">
    <source>
        <dbReference type="ARBA" id="ARBA00022741"/>
    </source>
</evidence>
<keyword evidence="11" id="KW-1185">Reference proteome</keyword>
<dbReference type="OrthoDB" id="5857104at2759"/>
<dbReference type="SUPFAM" id="SSF52540">
    <property type="entry name" value="P-loop containing nucleoside triphosphate hydrolases"/>
    <property type="match status" value="2"/>
</dbReference>
<comment type="caution">
    <text evidence="10">The sequence shown here is derived from an EMBL/GenBank/DDBJ whole genome shotgun (WGS) entry which is preliminary data.</text>
</comment>
<keyword evidence="2" id="KW-0677">Repeat</keyword>
<feature type="region of interest" description="Disordered" evidence="7">
    <location>
        <begin position="190"/>
        <end position="218"/>
    </location>
</feature>
<keyword evidence="3" id="KW-0547">Nucleotide-binding</keyword>
<evidence type="ECO:0008006" key="12">
    <source>
        <dbReference type="Google" id="ProtNLM"/>
    </source>
</evidence>
<feature type="region of interest" description="Disordered" evidence="7">
    <location>
        <begin position="1275"/>
        <end position="1296"/>
    </location>
</feature>
<dbReference type="InterPro" id="IPR027417">
    <property type="entry name" value="P-loop_NTPase"/>
</dbReference>
<evidence type="ECO:0000256" key="2">
    <source>
        <dbReference type="ARBA" id="ARBA00022737"/>
    </source>
</evidence>
<sequence length="1714" mass="193936">MDTSFVKAKLTLKEKILLDKKDLRPLKAIVIPKTTITRIDAALKANTASDAIYGPDYRNGLDSILSKLISNTGSLLYTVKWKDGSTTTVAPNSLRPHYYSIVEAFEYAQFQEDESATNSSSIETEDILHPSTGRRTRSMGMTKRLRSSGIPPSKDMIDSDDALITEDLADDSSHSEDISIRRRLKKRNVRDQSLGDALSVEPESKTRHQPQRQSTTQRAIYNTENFLLSDAEFDELSSAKPPSKKARSDLSTKRTLPLALKKLKKPTSLQMTPISASLRNRHTDICCACHNDGEKLSADGGMVDLADTNLLLPCRYCTNSTHPACCKLNGAFKRIVYNSNKDKSSVSPAPALHDMATTPETTMITPDTTGTPDTTVVDENLIVKDTVTLEERQHSNYHICRKCVNKTSKPDSLKLGDCEKCRKQFVPTETNDDGCLLLRCKNCGRALCTDCIPRSWKEKNGNRDNDENIDDDTASIDQKAIRRSWIKHLCSTCDHFRGRKVEHILTWRRADTEHEPTHTSLPTLNATDLDRYDKDDLPPPSPLDDITNHVALDPSTATNQYVFLVKWEGFSYRHLDWVPASWLDGVTVKYQNFLQKYAGQQPGLMDDVVPLSFKSIDRILDVEKTGSGRIKKVYAKFHGRPYDEVCWDTPPFEPELKAPYLEALRYYHMIDKINSPTNMTKRIEKARSKLRPVDFGKFREFKTQPSYVANGTLLPHQLDGLNWFQYQWERKQPCILADDMGLGKTIQVVTFLDVLFNKYNVYPFLIVVPNSTATNWIREFNKWAPDLVVAPYFGSKKGRALAKKHEIFRHGRGENQISCHVVVMTYESALSDLGEFSGVKLWPYIVVDEAQRLKNNESLLFNRLSQIKTDNRILMTGTPLQNNMGELINIMNFVDPPNFNDTHDITNYYSDLNHQTVQELHRKLKPYFLRRTKDIVLKDLPPKKELIVPLSMTRLQKELYKDYLMKGSKIMAQLLQTQSKGGEHVDNGGKPGKQNYNNILMSLRKILNHPYLIHGVEVIQKNAADTQQAMVDACGKLKLLHMLLPKLFVHGHRVLIFSTMAIALDVLEDYLVGAGVKLVRVDGSTSQVDRVTCIDKFNAADSDVNVFLLTTRAGGVGINLATADTVIIYDSDFNPHADLQAISRAHRFGQKKPVLILRLMTRLSVEERILEKSKKKMVLDHLVVDKMDDEDLESEDVESILKFGLKALFDEDNDAETNITYKAADVDNLLDREAIFSTDTGPSEEIDAIDEKKDEPGIGNMSFSFAKIWQTGERAGTATNNDGSNEKAEGNNEQQDQDIWEKLLEENQRIAENESRHAAENLGRGARKRKAVSYAEIKSRKEGPSKGSTGNNKNGDTNEIDLDLAIDNEDNSDEEFNQPEKDEDYEDGKVDKYGKNGLPKVTSNDITSTSVDPRHTSQTSNPLLPHQRQANGAYSSQLSPSQMPTPRPILIEHAPVYLHNPVHPHVLHQQYYAPPPHPHSSMQRELASSSPPYQTNAPQSQSRPQPQPQPQLSQPLPAPHYNLQQQQMQTQQIPLYHQLQTDPRLLQTYLHVQQSYDRSPPMQQSCPPTRAAQQNYPPPPPPPLVQQNYPPPLVQQSHRPPSPVQQSHRPPSPVQPNRLSQTPQHRLEHPRFKQLYQGQSAGSSEVFHHNTSATIPPHLTHQPWLLTPHAIQQQQPSERPVASQQLHIAPQLYQQQLQPPPHSQQQRSHQHQMQ</sequence>
<dbReference type="SMART" id="SM00298">
    <property type="entry name" value="CHROMO"/>
    <property type="match status" value="1"/>
</dbReference>
<dbReference type="InterPro" id="IPR001650">
    <property type="entry name" value="Helicase_C-like"/>
</dbReference>
<feature type="region of interest" description="Disordered" evidence="7">
    <location>
        <begin position="233"/>
        <end position="252"/>
    </location>
</feature>
<dbReference type="GO" id="GO:0005524">
    <property type="term" value="F:ATP binding"/>
    <property type="evidence" value="ECO:0007669"/>
    <property type="project" value="UniProtKB-KW"/>
</dbReference>
<dbReference type="InterPro" id="IPR049730">
    <property type="entry name" value="SNF2/RAD54-like_C"/>
</dbReference>
<dbReference type="GO" id="GO:0042393">
    <property type="term" value="F:histone binding"/>
    <property type="evidence" value="ECO:0007669"/>
    <property type="project" value="TreeGrafter"/>
</dbReference>
<keyword evidence="6" id="KW-0539">Nucleus</keyword>